<dbReference type="EMBL" id="JAIRBC010000003">
    <property type="protein sequence ID" value="MCG2459619.1"/>
    <property type="molecule type" value="Genomic_DNA"/>
</dbReference>
<dbReference type="SMART" id="SM00490">
    <property type="entry name" value="HELICc"/>
    <property type="match status" value="1"/>
</dbReference>
<feature type="domain" description="Helicase C-terminal" evidence="2">
    <location>
        <begin position="441"/>
        <end position="605"/>
    </location>
</feature>
<dbReference type="PANTHER" id="PTHR33418:SF1">
    <property type="entry name" value="HELICASE-ASSOCIATED DOMAIN-CONTAINING PROTEIN"/>
    <property type="match status" value="1"/>
</dbReference>
<dbReference type="Pfam" id="PF04851">
    <property type="entry name" value="ResIII"/>
    <property type="match status" value="1"/>
</dbReference>
<dbReference type="Gene3D" id="6.10.140.530">
    <property type="match status" value="5"/>
</dbReference>
<reference evidence="3" key="1">
    <citation type="submission" date="2023-02" db="EMBL/GenBank/DDBJ databases">
        <title>Genome of Flavobacteriaceae gen. nov. sp. strain F89.</title>
        <authorList>
            <person name="Wang Y."/>
        </authorList>
    </citation>
    <scope>NUCLEOTIDE SEQUENCE</scope>
    <source>
        <strain evidence="3">F89</strain>
    </source>
</reference>
<dbReference type="InterPro" id="IPR014001">
    <property type="entry name" value="Helicase_ATP-bd"/>
</dbReference>
<protein>
    <submittedName>
        <fullName evidence="3">Helicase associated domain protein</fullName>
    </submittedName>
</protein>
<feature type="domain" description="Helicase ATP-binding" evidence="1">
    <location>
        <begin position="186"/>
        <end position="376"/>
    </location>
</feature>
<dbReference type="InterPro" id="IPR039442">
    <property type="entry name" value="Mrr-like_dom"/>
</dbReference>
<proteinExistence type="predicted"/>
<evidence type="ECO:0000313" key="3">
    <source>
        <dbReference type="EMBL" id="MCG2459619.1"/>
    </source>
</evidence>
<dbReference type="RefSeq" id="WP_317900766.1">
    <property type="nucleotide sequence ID" value="NZ_JAIRBC010000003.1"/>
</dbReference>
<dbReference type="Pfam" id="PF00271">
    <property type="entry name" value="Helicase_C"/>
    <property type="match status" value="1"/>
</dbReference>
<dbReference type="InterPro" id="IPR005114">
    <property type="entry name" value="Helicase_assoc"/>
</dbReference>
<dbReference type="Pfam" id="PF03457">
    <property type="entry name" value="HA"/>
    <property type="match status" value="5"/>
</dbReference>
<dbReference type="InterPro" id="IPR001650">
    <property type="entry name" value="Helicase_C-like"/>
</dbReference>
<organism evidence="3 4">
    <name type="scientific">Cerina litoralis</name>
    <dbReference type="NCBI Taxonomy" id="2874477"/>
    <lineage>
        <taxon>Bacteria</taxon>
        <taxon>Pseudomonadati</taxon>
        <taxon>Bacteroidota</taxon>
        <taxon>Flavobacteriia</taxon>
        <taxon>Flavobacteriales</taxon>
        <taxon>Flavobacteriaceae</taxon>
        <taxon>Cerina</taxon>
    </lineage>
</organism>
<dbReference type="InterPro" id="IPR027417">
    <property type="entry name" value="P-loop_NTPase"/>
</dbReference>
<keyword evidence="4" id="KW-1185">Reference proteome</keyword>
<sequence length="1173" mass="137071">MINGVQTWDDIKPKFDEWVKKDKKLGGTLFEVFCKYFFLIEPTFKDEYKNVWLFNEVPYSFKTKLGFSDVEYGIDLILENEDGLIVGVQSKYRTLVERKIYWSKDKLANLVAYGNKCDRLIVFSNVQEIDNQTDKSINQKVLLEQLDAIENSTFRDIESLLKGLTPNNFKKFNPLPHQKVAINKVDKHFENNDRAQLILPCGAGKSLTSLWIKEKLNPVNTIVLVPSLALLRQMKNEWARHKKTKYKYLCVCSEKDIDRDAQLTEFSLAEIGGNVSLNPTVIAKFLSNNKAKSKIIFSTYQSLQEVEKATNLLDNFKFDLAICDEAHKTAGNKQKVFGIIHENFRIGVVKRLYMTATPRVASQQLKNLLGDKIKFLYDMSNERVFGKEAHRMSFAEAIPNILCDYKIIGIGVSDQEVKKFLDQRNYVTSNETIDEYAHNYALKIAMEKYKAFHALSFHHTVKGSKSFSERHINLFGDSIFSKFVSGNQSSGIRQSILKEFSKREIGIVANARCLTEGVDVPTIDLIYFCDPKNSKVSIVQAAGRALRKDRTGKKTLGYIVVPIFHKLEDNIEKAVDRSVFKNVIQVIRSLCDHDERLQAEINDIAFKKGKKNKNSKIEFSFSNDETERIIKLVGFKEKLKTSLFNQIIEKTNDSWDLRYRELTEYFNANGNSDVPARYVNRALGTWCVAQRVRFNSGKLSAIEIKRLENIDFNFKPRGNNFNYLIDKLSEFKSKYGHANIPILSKDYSKSGKIINRYRHIYNKGIKQPDGSVKLKYTGKLKKEEIQKLDDIGFKWQVRRRNWLDNYKELEAYYYKNNGLKGLASEDEALYHWLYNTRKKIKTLSKSKRDKLELLGVEPINIVIKKDRVSWDENYILLKKFKKKFGHVDVPRHLPKYNKLYKWVKYQLNAEKYNRLSSEKVNRLENIGLINKEKNGQQVLNFEESKEVISQIPIKKFNRKSWSGRYNELKDFFEKHNHSHYMKNDGNATLYHWVLAQRVEKKKGKLSQNRIDKLDKINFVWEPDNIGTMPDDDNWLNHLIKLREYKDKFGHTNVSQVDKNPAYKKLGKWLNEQRNYKKGRKLGKRIVYLTEEKEVLLNDLGIIWDVKEHEWNQRLRELKSFHEKFNSWKVPLNGKEYGGLGHWIYRIKKNGITPERAEKLKQIGYNVTELLIKT</sequence>
<dbReference type="PANTHER" id="PTHR33418">
    <property type="entry name" value="HELICASE-ASSOCIATED"/>
    <property type="match status" value="1"/>
</dbReference>
<evidence type="ECO:0000259" key="2">
    <source>
        <dbReference type="PROSITE" id="PS51194"/>
    </source>
</evidence>
<dbReference type="InterPro" id="IPR006935">
    <property type="entry name" value="Helicase/UvrB_N"/>
</dbReference>
<accession>A0AAE3ESY4</accession>
<dbReference type="Proteomes" id="UP001200642">
    <property type="component" value="Unassembled WGS sequence"/>
</dbReference>
<dbReference type="GO" id="GO:0003677">
    <property type="term" value="F:DNA binding"/>
    <property type="evidence" value="ECO:0007669"/>
    <property type="project" value="InterPro"/>
</dbReference>
<dbReference type="SMART" id="SM00487">
    <property type="entry name" value="DEXDc"/>
    <property type="match status" value="1"/>
</dbReference>
<dbReference type="Gene3D" id="3.40.50.300">
    <property type="entry name" value="P-loop containing nucleotide triphosphate hydrolases"/>
    <property type="match status" value="2"/>
</dbReference>
<name>A0AAE3ESY4_9FLAO</name>
<dbReference type="GO" id="GO:0005524">
    <property type="term" value="F:ATP binding"/>
    <property type="evidence" value="ECO:0007669"/>
    <property type="project" value="InterPro"/>
</dbReference>
<dbReference type="CDD" id="cd18785">
    <property type="entry name" value="SF2_C"/>
    <property type="match status" value="1"/>
</dbReference>
<gene>
    <name evidence="3" type="ORF">K8352_02525</name>
</gene>
<evidence type="ECO:0000313" key="4">
    <source>
        <dbReference type="Proteomes" id="UP001200642"/>
    </source>
</evidence>
<dbReference type="PROSITE" id="PS51192">
    <property type="entry name" value="HELICASE_ATP_BIND_1"/>
    <property type="match status" value="1"/>
</dbReference>
<dbReference type="PROSITE" id="PS51194">
    <property type="entry name" value="HELICASE_CTER"/>
    <property type="match status" value="1"/>
</dbReference>
<comment type="caution">
    <text evidence="3">The sequence shown here is derived from an EMBL/GenBank/DDBJ whole genome shotgun (WGS) entry which is preliminary data.</text>
</comment>
<dbReference type="SUPFAM" id="SSF52540">
    <property type="entry name" value="P-loop containing nucleoside triphosphate hydrolases"/>
    <property type="match status" value="1"/>
</dbReference>
<evidence type="ECO:0000259" key="1">
    <source>
        <dbReference type="PROSITE" id="PS51192"/>
    </source>
</evidence>
<dbReference type="GO" id="GO:0016787">
    <property type="term" value="F:hydrolase activity"/>
    <property type="evidence" value="ECO:0007669"/>
    <property type="project" value="InterPro"/>
</dbReference>
<dbReference type="AlphaFoldDB" id="A0AAE3ESY4"/>
<dbReference type="Pfam" id="PF13156">
    <property type="entry name" value="Mrr_cat_2"/>
    <property type="match status" value="1"/>
</dbReference>